<name>A0A2T7PSM8_POMCA</name>
<dbReference type="InterPro" id="IPR050958">
    <property type="entry name" value="Cell_Adh-Cytoskel_Orgn"/>
</dbReference>
<dbReference type="Proteomes" id="UP000245119">
    <property type="component" value="Linkage Group LG2"/>
</dbReference>
<dbReference type="InterPro" id="IPR007110">
    <property type="entry name" value="Ig-like_dom"/>
</dbReference>
<proteinExistence type="predicted"/>
<accession>A0A2T7PSM8</accession>
<dbReference type="InterPro" id="IPR013098">
    <property type="entry name" value="Ig_I-set"/>
</dbReference>
<gene>
    <name evidence="4" type="ORF">C0Q70_03410</name>
</gene>
<dbReference type="PANTHER" id="PTHR45080:SF8">
    <property type="entry name" value="IG-LIKE DOMAIN-CONTAINING PROTEIN"/>
    <property type="match status" value="1"/>
</dbReference>
<dbReference type="OrthoDB" id="6153675at2759"/>
<dbReference type="InterPro" id="IPR013783">
    <property type="entry name" value="Ig-like_fold"/>
</dbReference>
<dbReference type="GO" id="GO:0030424">
    <property type="term" value="C:axon"/>
    <property type="evidence" value="ECO:0007669"/>
    <property type="project" value="TreeGrafter"/>
</dbReference>
<evidence type="ECO:0000256" key="2">
    <source>
        <dbReference type="ARBA" id="ARBA00023157"/>
    </source>
</evidence>
<protein>
    <recommendedName>
        <fullName evidence="3">Ig-like domain-containing protein</fullName>
    </recommendedName>
</protein>
<dbReference type="Gene3D" id="2.60.40.10">
    <property type="entry name" value="Immunoglobulins"/>
    <property type="match status" value="2"/>
</dbReference>
<reference evidence="4 5" key="1">
    <citation type="submission" date="2018-04" db="EMBL/GenBank/DDBJ databases">
        <title>The genome of golden apple snail Pomacea canaliculata provides insight into stress tolerance and invasive adaptation.</title>
        <authorList>
            <person name="Liu C."/>
            <person name="Liu B."/>
            <person name="Ren Y."/>
            <person name="Zhang Y."/>
            <person name="Wang H."/>
            <person name="Li S."/>
            <person name="Jiang F."/>
            <person name="Yin L."/>
            <person name="Zhang G."/>
            <person name="Qian W."/>
            <person name="Fan W."/>
        </authorList>
    </citation>
    <scope>NUCLEOTIDE SEQUENCE [LARGE SCALE GENOMIC DNA]</scope>
    <source>
        <strain evidence="4">SZHN2017</strain>
        <tissue evidence="4">Muscle</tissue>
    </source>
</reference>
<evidence type="ECO:0000256" key="1">
    <source>
        <dbReference type="ARBA" id="ARBA00022729"/>
    </source>
</evidence>
<evidence type="ECO:0000313" key="5">
    <source>
        <dbReference type="Proteomes" id="UP000245119"/>
    </source>
</evidence>
<dbReference type="GO" id="GO:0007156">
    <property type="term" value="P:homophilic cell adhesion via plasma membrane adhesion molecules"/>
    <property type="evidence" value="ECO:0007669"/>
    <property type="project" value="TreeGrafter"/>
</dbReference>
<evidence type="ECO:0000313" key="4">
    <source>
        <dbReference type="EMBL" id="PVD36426.1"/>
    </source>
</evidence>
<dbReference type="PANTHER" id="PTHR45080">
    <property type="entry name" value="CONTACTIN 5"/>
    <property type="match status" value="1"/>
</dbReference>
<dbReference type="GO" id="GO:0008046">
    <property type="term" value="F:axon guidance receptor activity"/>
    <property type="evidence" value="ECO:0007669"/>
    <property type="project" value="TreeGrafter"/>
</dbReference>
<feature type="domain" description="Ig-like" evidence="3">
    <location>
        <begin position="18"/>
        <end position="100"/>
    </location>
</feature>
<keyword evidence="1" id="KW-0732">Signal</keyword>
<sequence>MVTSYSSLHLFLQAAPIPATSDVVTIMATRGSNVRLPCKSTGYPTPTVTWSPAPATSPRFAVSAEGMEISDVQIQDEKYYQCDVSNIFGKTTTNVHLVVTDPLQVQISPQSSIIDDNGSIGFACTVSGYPVPNITWIHVRPDGQNETVTSDVQTAVTPSTRTSTLTLTDARSLGCRNLPLPSVQRVRDKRGQS</sequence>
<evidence type="ECO:0000259" key="3">
    <source>
        <dbReference type="PROSITE" id="PS50835"/>
    </source>
</evidence>
<dbReference type="InterPro" id="IPR036179">
    <property type="entry name" value="Ig-like_dom_sf"/>
</dbReference>
<dbReference type="EMBL" id="PZQS01000002">
    <property type="protein sequence ID" value="PVD36426.1"/>
    <property type="molecule type" value="Genomic_DNA"/>
</dbReference>
<dbReference type="InterPro" id="IPR003599">
    <property type="entry name" value="Ig_sub"/>
</dbReference>
<organism evidence="4 5">
    <name type="scientific">Pomacea canaliculata</name>
    <name type="common">Golden apple snail</name>
    <dbReference type="NCBI Taxonomy" id="400727"/>
    <lineage>
        <taxon>Eukaryota</taxon>
        <taxon>Metazoa</taxon>
        <taxon>Spiralia</taxon>
        <taxon>Lophotrochozoa</taxon>
        <taxon>Mollusca</taxon>
        <taxon>Gastropoda</taxon>
        <taxon>Caenogastropoda</taxon>
        <taxon>Architaenioglossa</taxon>
        <taxon>Ampullarioidea</taxon>
        <taxon>Ampullariidae</taxon>
        <taxon>Pomacea</taxon>
    </lineage>
</organism>
<dbReference type="SMART" id="SM00408">
    <property type="entry name" value="IGc2"/>
    <property type="match status" value="1"/>
</dbReference>
<dbReference type="PROSITE" id="PS50835">
    <property type="entry name" value="IG_LIKE"/>
    <property type="match status" value="2"/>
</dbReference>
<dbReference type="SUPFAM" id="SSF48726">
    <property type="entry name" value="Immunoglobulin"/>
    <property type="match status" value="2"/>
</dbReference>
<dbReference type="SMART" id="SM00409">
    <property type="entry name" value="IG"/>
    <property type="match status" value="1"/>
</dbReference>
<keyword evidence="2" id="KW-1015">Disulfide bond</keyword>
<dbReference type="GO" id="GO:0005886">
    <property type="term" value="C:plasma membrane"/>
    <property type="evidence" value="ECO:0007669"/>
    <property type="project" value="TreeGrafter"/>
</dbReference>
<comment type="caution">
    <text evidence="4">The sequence shown here is derived from an EMBL/GenBank/DDBJ whole genome shotgun (WGS) entry which is preliminary data.</text>
</comment>
<keyword evidence="5" id="KW-1185">Reference proteome</keyword>
<dbReference type="GO" id="GO:0043025">
    <property type="term" value="C:neuronal cell body"/>
    <property type="evidence" value="ECO:0007669"/>
    <property type="project" value="TreeGrafter"/>
</dbReference>
<dbReference type="InterPro" id="IPR003598">
    <property type="entry name" value="Ig_sub2"/>
</dbReference>
<dbReference type="GO" id="GO:0050808">
    <property type="term" value="P:synapse organization"/>
    <property type="evidence" value="ECO:0007669"/>
    <property type="project" value="TreeGrafter"/>
</dbReference>
<dbReference type="AlphaFoldDB" id="A0A2T7PSM8"/>
<feature type="domain" description="Ig-like" evidence="3">
    <location>
        <begin position="102"/>
        <end position="176"/>
    </location>
</feature>
<dbReference type="STRING" id="400727.A0A2T7PSM8"/>
<dbReference type="Pfam" id="PF07679">
    <property type="entry name" value="I-set"/>
    <property type="match status" value="2"/>
</dbReference>